<feature type="region of interest" description="Disordered" evidence="1">
    <location>
        <begin position="29"/>
        <end position="67"/>
    </location>
</feature>
<evidence type="ECO:0000256" key="1">
    <source>
        <dbReference type="SAM" id="MobiDB-lite"/>
    </source>
</evidence>
<protein>
    <recommendedName>
        <fullName evidence="5">Secreted protein</fullName>
    </recommendedName>
</protein>
<reference evidence="3 4" key="1">
    <citation type="submission" date="2023-03" db="EMBL/GenBank/DDBJ databases">
        <authorList>
            <person name="Pearce D."/>
        </authorList>
    </citation>
    <scope>NUCLEOTIDE SEQUENCE [LARGE SCALE GENOMIC DNA]</scope>
    <source>
        <strain evidence="3">Msz</strain>
    </source>
</reference>
<feature type="chain" id="PRO_5045394435" description="Secreted protein" evidence="2">
    <location>
        <begin position="24"/>
        <end position="67"/>
    </location>
</feature>
<evidence type="ECO:0000313" key="4">
    <source>
        <dbReference type="Proteomes" id="UP001162030"/>
    </source>
</evidence>
<evidence type="ECO:0008006" key="5">
    <source>
        <dbReference type="Google" id="ProtNLM"/>
    </source>
</evidence>
<evidence type="ECO:0000313" key="3">
    <source>
        <dbReference type="EMBL" id="CAI8928522.1"/>
    </source>
</evidence>
<sequence>MHRKFLLCLLASLFAQTLHLAMAAGNFGDTPRDYAQSQTETGQSGTGVRGTTGEDTGGGQPYTGVPV</sequence>
<organism evidence="3 4">
    <name type="scientific">Methylocaldum szegediense</name>
    <dbReference type="NCBI Taxonomy" id="73780"/>
    <lineage>
        <taxon>Bacteria</taxon>
        <taxon>Pseudomonadati</taxon>
        <taxon>Pseudomonadota</taxon>
        <taxon>Gammaproteobacteria</taxon>
        <taxon>Methylococcales</taxon>
        <taxon>Methylococcaceae</taxon>
        <taxon>Methylocaldum</taxon>
    </lineage>
</organism>
<name>A0ABN8XCN7_9GAMM</name>
<feature type="signal peptide" evidence="2">
    <location>
        <begin position="1"/>
        <end position="23"/>
    </location>
</feature>
<feature type="compositionally biased region" description="Gly residues" evidence="1">
    <location>
        <begin position="44"/>
        <end position="61"/>
    </location>
</feature>
<accession>A0ABN8XCN7</accession>
<keyword evidence="4" id="KW-1185">Reference proteome</keyword>
<dbReference type="Proteomes" id="UP001162030">
    <property type="component" value="Chromosome"/>
</dbReference>
<dbReference type="EMBL" id="OX458333">
    <property type="protein sequence ID" value="CAI8928522.1"/>
    <property type="molecule type" value="Genomic_DNA"/>
</dbReference>
<dbReference type="RefSeq" id="WP_026609469.1">
    <property type="nucleotide sequence ID" value="NZ_OX458333.1"/>
</dbReference>
<keyword evidence="2" id="KW-0732">Signal</keyword>
<gene>
    <name evidence="3" type="ORF">MSZNOR_3988</name>
</gene>
<proteinExistence type="predicted"/>
<evidence type="ECO:0000256" key="2">
    <source>
        <dbReference type="SAM" id="SignalP"/>
    </source>
</evidence>